<evidence type="ECO:0000256" key="16">
    <source>
        <dbReference type="SAM" id="MobiDB-lite"/>
    </source>
</evidence>
<dbReference type="SMART" id="SM00570">
    <property type="entry name" value="AWS"/>
    <property type="match status" value="1"/>
</dbReference>
<keyword evidence="12" id="KW-0804">Transcription</keyword>
<keyword evidence="7" id="KW-0678">Repressor</keyword>
<accession>A0A1Y2B9T9</accession>
<dbReference type="SMART" id="SM00317">
    <property type="entry name" value="SET"/>
    <property type="match status" value="1"/>
</dbReference>
<dbReference type="PROSITE" id="PS51215">
    <property type="entry name" value="AWS"/>
    <property type="match status" value="1"/>
</dbReference>
<feature type="compositionally biased region" description="Polar residues" evidence="16">
    <location>
        <begin position="28"/>
        <end position="45"/>
    </location>
</feature>
<evidence type="ECO:0000313" key="21">
    <source>
        <dbReference type="Proteomes" id="UP000193986"/>
    </source>
</evidence>
<organism evidence="20 21">
    <name type="scientific">Naematelia encephala</name>
    <dbReference type="NCBI Taxonomy" id="71784"/>
    <lineage>
        <taxon>Eukaryota</taxon>
        <taxon>Fungi</taxon>
        <taxon>Dikarya</taxon>
        <taxon>Basidiomycota</taxon>
        <taxon>Agaricomycotina</taxon>
        <taxon>Tremellomycetes</taxon>
        <taxon>Tremellales</taxon>
        <taxon>Naemateliaceae</taxon>
        <taxon>Naematelia</taxon>
    </lineage>
</organism>
<reference evidence="20 21" key="1">
    <citation type="submission" date="2016-07" db="EMBL/GenBank/DDBJ databases">
        <title>Pervasive Adenine N6-methylation of Active Genes in Fungi.</title>
        <authorList>
            <consortium name="DOE Joint Genome Institute"/>
            <person name="Mondo S.J."/>
            <person name="Dannebaum R.O."/>
            <person name="Kuo R.C."/>
            <person name="Labutti K."/>
            <person name="Haridas S."/>
            <person name="Kuo A."/>
            <person name="Salamov A."/>
            <person name="Ahrendt S.R."/>
            <person name="Lipzen A."/>
            <person name="Sullivan W."/>
            <person name="Andreopoulos W.B."/>
            <person name="Clum A."/>
            <person name="Lindquist E."/>
            <person name="Daum C."/>
            <person name="Ramamoorthy G.K."/>
            <person name="Gryganskyi A."/>
            <person name="Culley D."/>
            <person name="Magnuson J.K."/>
            <person name="James T.Y."/>
            <person name="O'Malley M.A."/>
            <person name="Stajich J.E."/>
            <person name="Spatafora J.W."/>
            <person name="Visel A."/>
            <person name="Grigoriev I.V."/>
        </authorList>
    </citation>
    <scope>NUCLEOTIDE SEQUENCE [LARGE SCALE GENOMIC DNA]</scope>
    <source>
        <strain evidence="20 21">68-887.2</strain>
    </source>
</reference>
<dbReference type="Gene3D" id="1.10.1740.100">
    <property type="entry name" value="Set2, Rpb1 interacting domain"/>
    <property type="match status" value="1"/>
</dbReference>
<evidence type="ECO:0000259" key="17">
    <source>
        <dbReference type="PROSITE" id="PS50280"/>
    </source>
</evidence>
<dbReference type="InterPro" id="IPR003616">
    <property type="entry name" value="Post-SET_dom"/>
</dbReference>
<evidence type="ECO:0000256" key="7">
    <source>
        <dbReference type="ARBA" id="ARBA00022491"/>
    </source>
</evidence>
<evidence type="ECO:0000256" key="12">
    <source>
        <dbReference type="ARBA" id="ARBA00023163"/>
    </source>
</evidence>
<dbReference type="FunFam" id="2.170.270.10:FF:000062">
    <property type="entry name" value="Histone-lysine N-methyltransferase, H3 lysine-36 specific"/>
    <property type="match status" value="1"/>
</dbReference>
<keyword evidence="11" id="KW-0805">Transcription regulation</keyword>
<dbReference type="Pfam" id="PF08236">
    <property type="entry name" value="SRI"/>
    <property type="match status" value="1"/>
</dbReference>
<keyword evidence="8" id="KW-0489">Methyltransferase</keyword>
<comment type="caution">
    <text evidence="20">The sequence shown here is derived from an EMBL/GenBank/DDBJ whole genome shotgun (WGS) entry which is preliminary data.</text>
</comment>
<evidence type="ECO:0000259" key="19">
    <source>
        <dbReference type="PROSITE" id="PS51215"/>
    </source>
</evidence>
<comment type="subcellular location">
    <subcellularLocation>
        <location evidence="3">Chromosome</location>
    </subcellularLocation>
    <subcellularLocation>
        <location evidence="2">Nucleus</location>
    </subcellularLocation>
</comment>
<evidence type="ECO:0000313" key="20">
    <source>
        <dbReference type="EMBL" id="ORY31608.1"/>
    </source>
</evidence>
<feature type="domain" description="Post-SET" evidence="18">
    <location>
        <begin position="292"/>
        <end position="308"/>
    </location>
</feature>
<dbReference type="PANTHER" id="PTHR22884">
    <property type="entry name" value="SET DOMAIN PROTEINS"/>
    <property type="match status" value="1"/>
</dbReference>
<feature type="region of interest" description="Disordered" evidence="16">
    <location>
        <begin position="578"/>
        <end position="602"/>
    </location>
</feature>
<feature type="compositionally biased region" description="Pro residues" evidence="16">
    <location>
        <begin position="530"/>
        <end position="545"/>
    </location>
</feature>
<evidence type="ECO:0000256" key="11">
    <source>
        <dbReference type="ARBA" id="ARBA00023015"/>
    </source>
</evidence>
<dbReference type="Gene3D" id="2.170.270.10">
    <property type="entry name" value="SET domain"/>
    <property type="match status" value="1"/>
</dbReference>
<proteinExistence type="predicted"/>
<feature type="compositionally biased region" description="Low complexity" evidence="16">
    <location>
        <begin position="726"/>
        <end position="744"/>
    </location>
</feature>
<dbReference type="SMART" id="SM00508">
    <property type="entry name" value="PostSET"/>
    <property type="match status" value="1"/>
</dbReference>
<dbReference type="PROSITE" id="PS50280">
    <property type="entry name" value="SET"/>
    <property type="match status" value="1"/>
</dbReference>
<dbReference type="GO" id="GO:0140955">
    <property type="term" value="F:histone H3K36 trimethyltransferase activity"/>
    <property type="evidence" value="ECO:0007669"/>
    <property type="project" value="UniProtKB-EC"/>
</dbReference>
<feature type="compositionally biased region" description="Low complexity" evidence="16">
    <location>
        <begin position="825"/>
        <end position="834"/>
    </location>
</feature>
<dbReference type="InterPro" id="IPR013257">
    <property type="entry name" value="SRI"/>
</dbReference>
<evidence type="ECO:0000256" key="15">
    <source>
        <dbReference type="ARBA" id="ARBA00047545"/>
    </source>
</evidence>
<evidence type="ECO:0000256" key="10">
    <source>
        <dbReference type="ARBA" id="ARBA00022691"/>
    </source>
</evidence>
<feature type="region of interest" description="Disordered" evidence="16">
    <location>
        <begin position="712"/>
        <end position="746"/>
    </location>
</feature>
<evidence type="ECO:0000256" key="1">
    <source>
        <dbReference type="ARBA" id="ARBA00003901"/>
    </source>
</evidence>
<evidence type="ECO:0000256" key="3">
    <source>
        <dbReference type="ARBA" id="ARBA00004286"/>
    </source>
</evidence>
<feature type="domain" description="SET" evidence="17">
    <location>
        <begin position="168"/>
        <end position="285"/>
    </location>
</feature>
<feature type="domain" description="AWS" evidence="19">
    <location>
        <begin position="112"/>
        <end position="166"/>
    </location>
</feature>
<dbReference type="InterPro" id="IPR046341">
    <property type="entry name" value="SET_dom_sf"/>
</dbReference>
<feature type="region of interest" description="Disordered" evidence="16">
    <location>
        <begin position="1"/>
        <end position="73"/>
    </location>
</feature>
<name>A0A1Y2B9T9_9TREE</name>
<evidence type="ECO:0000256" key="5">
    <source>
        <dbReference type="ARBA" id="ARBA00018028"/>
    </source>
</evidence>
<dbReference type="AlphaFoldDB" id="A0A1Y2B9T9"/>
<keyword evidence="6" id="KW-0158">Chromosome</keyword>
<evidence type="ECO:0000256" key="13">
    <source>
        <dbReference type="ARBA" id="ARBA00023242"/>
    </source>
</evidence>
<feature type="region of interest" description="Disordered" evidence="16">
    <location>
        <begin position="815"/>
        <end position="843"/>
    </location>
</feature>
<keyword evidence="13" id="KW-0539">Nucleus</keyword>
<dbReference type="OrthoDB" id="422362at2759"/>
<dbReference type="InterPro" id="IPR006560">
    <property type="entry name" value="AWS_dom"/>
</dbReference>
<comment type="catalytic activity">
    <reaction evidence="15">
        <text>L-lysyl(36)-[histone H3] + 3 S-adenosyl-L-methionine = N(6),N(6),N(6)-trimethyl-L-lysyl(36)-[histone H3] + 3 S-adenosyl-L-homocysteine + 3 H(+)</text>
        <dbReference type="Rhea" id="RHEA:60324"/>
        <dbReference type="Rhea" id="RHEA-COMP:9785"/>
        <dbReference type="Rhea" id="RHEA-COMP:15536"/>
        <dbReference type="ChEBI" id="CHEBI:15378"/>
        <dbReference type="ChEBI" id="CHEBI:29969"/>
        <dbReference type="ChEBI" id="CHEBI:57856"/>
        <dbReference type="ChEBI" id="CHEBI:59789"/>
        <dbReference type="ChEBI" id="CHEBI:61961"/>
        <dbReference type="EC" id="2.1.1.359"/>
    </reaction>
</comment>
<evidence type="ECO:0000256" key="14">
    <source>
        <dbReference type="ARBA" id="ARBA00030091"/>
    </source>
</evidence>
<evidence type="ECO:0000256" key="4">
    <source>
        <dbReference type="ARBA" id="ARBA00012178"/>
    </source>
</evidence>
<dbReference type="GO" id="GO:0032259">
    <property type="term" value="P:methylation"/>
    <property type="evidence" value="ECO:0007669"/>
    <property type="project" value="UniProtKB-KW"/>
</dbReference>
<feature type="compositionally biased region" description="Basic and acidic residues" evidence="16">
    <location>
        <begin position="12"/>
        <end position="23"/>
    </location>
</feature>
<dbReference type="GO" id="GO:0005694">
    <property type="term" value="C:chromosome"/>
    <property type="evidence" value="ECO:0007669"/>
    <property type="project" value="UniProtKB-SubCell"/>
</dbReference>
<keyword evidence="9" id="KW-0808">Transferase</keyword>
<dbReference type="GO" id="GO:0005634">
    <property type="term" value="C:nucleus"/>
    <property type="evidence" value="ECO:0007669"/>
    <property type="project" value="UniProtKB-SubCell"/>
</dbReference>
<evidence type="ECO:0000256" key="2">
    <source>
        <dbReference type="ARBA" id="ARBA00004123"/>
    </source>
</evidence>
<dbReference type="CDD" id="cd19172">
    <property type="entry name" value="SET_SETD2"/>
    <property type="match status" value="1"/>
</dbReference>
<dbReference type="InterPro" id="IPR025788">
    <property type="entry name" value="Set2_fungi"/>
</dbReference>
<dbReference type="InterPro" id="IPR050777">
    <property type="entry name" value="SET2_Histone-Lys_MeTrsfase"/>
</dbReference>
<keyword evidence="10" id="KW-0949">S-adenosyl-L-methionine</keyword>
<dbReference type="InParanoid" id="A0A1Y2B9T9"/>
<gene>
    <name evidence="20" type="ORF">BCR39DRAFT_86195</name>
</gene>
<evidence type="ECO:0000259" key="18">
    <source>
        <dbReference type="PROSITE" id="PS50868"/>
    </source>
</evidence>
<dbReference type="InterPro" id="IPR044437">
    <property type="entry name" value="SETD2/Set2_SET"/>
</dbReference>
<dbReference type="STRING" id="71784.A0A1Y2B9T9"/>
<protein>
    <recommendedName>
        <fullName evidence="5">Histone-lysine N-methyltransferase, H3 lysine-36 specific</fullName>
        <ecNumber evidence="4">2.1.1.359</ecNumber>
    </recommendedName>
    <alternativeName>
        <fullName evidence="14">SET domain-containing protein 2</fullName>
    </alternativeName>
</protein>
<dbReference type="GO" id="GO:0006355">
    <property type="term" value="P:regulation of DNA-templated transcription"/>
    <property type="evidence" value="ECO:0007669"/>
    <property type="project" value="InterPro"/>
</dbReference>
<dbReference type="Pfam" id="PF00856">
    <property type="entry name" value="SET"/>
    <property type="match status" value="1"/>
</dbReference>
<dbReference type="InterPro" id="IPR001214">
    <property type="entry name" value="SET_dom"/>
</dbReference>
<dbReference type="Pfam" id="PF17907">
    <property type="entry name" value="AWS"/>
    <property type="match status" value="1"/>
</dbReference>
<evidence type="ECO:0000256" key="9">
    <source>
        <dbReference type="ARBA" id="ARBA00022679"/>
    </source>
</evidence>
<dbReference type="Proteomes" id="UP000193986">
    <property type="component" value="Unassembled WGS sequence"/>
</dbReference>
<dbReference type="PROSITE" id="PS51568">
    <property type="entry name" value="SAM_MT43_SET2_1"/>
    <property type="match status" value="1"/>
</dbReference>
<dbReference type="EMBL" id="MCFC01000014">
    <property type="protein sequence ID" value="ORY31608.1"/>
    <property type="molecule type" value="Genomic_DNA"/>
</dbReference>
<evidence type="ECO:0000256" key="8">
    <source>
        <dbReference type="ARBA" id="ARBA00022603"/>
    </source>
</evidence>
<evidence type="ECO:0000256" key="6">
    <source>
        <dbReference type="ARBA" id="ARBA00022454"/>
    </source>
</evidence>
<keyword evidence="21" id="KW-1185">Reference proteome</keyword>
<dbReference type="PROSITE" id="PS50868">
    <property type="entry name" value="POST_SET"/>
    <property type="match status" value="1"/>
</dbReference>
<dbReference type="EC" id="2.1.1.359" evidence="4"/>
<feature type="region of interest" description="Disordered" evidence="16">
    <location>
        <begin position="486"/>
        <end position="511"/>
    </location>
</feature>
<feature type="region of interest" description="Disordered" evidence="16">
    <location>
        <begin position="530"/>
        <end position="554"/>
    </location>
</feature>
<dbReference type="FunCoup" id="A0A1Y2B9T9">
    <property type="interactions" value="78"/>
</dbReference>
<sequence>MSESEPGGSRAVKLDPESKDNIDIKPTMSESNLSTQLFSPNSPKRSPSLALESKPSPPPLSRASSSKPIVPRRGPTLIDDLPIAWDEAHETFESLEKCVYEFKGLGLSREQDEMMVCDCVYDRHDPDATPCGPDSDCINRAIFIECLAHECRAKSQCRNQRFSKRQYAPVEIVLTEMKGYGLRAAADIPAGSLIYEYIGEVVAEKTFRKRMQLYAEEGIKHFYFMMLQKEEYIDATKKGGIGRFANHSCNPNSEVQKWVVGRRLRMGIFTKRDVVKGEEITFNYNVDRYGHDAQICYCGEPNCVGTIGGKTQTDIGGMNDLILEALGIADEVAAQEMKGNKKKKSRQLGDDFVPNLHPIEEHEAQKVAAALRQTTDNQRIMSFLLQRIKMTDDAAVHRQLMRMHGFSIMFSVLTQMTEASHIVLLALQCLDKWDLSARNKIDDSNIEDPVKQLVTRADENISNLAAQLLEHWSKLETSYRIPRKPQLSSLDAEDEAATTTIAEEDTRSARRPQAWENQVEIHFDIAPVKPRAPVPFARPKPPPTPRQASQTASVSAERLKLDAILAQAQQSVVAAAVSIPPPSPAAESSRSGSRTVDIEDDWVDQELRNSRKRQKTTHELSSEELEARKAKIYTKVIGELVVRWMSKYKEQMDHETFKRYAKECTAILVDKEKKGHSYASNAKPDFSEEKKGKMKTFVKEYAHKVLKRLKEKGKLRKQSSNGRDYAASSEPSATPATTAIPETPNGLNKEQIDLVSDIFGPSDELDSPSLVVESSPMESPLRNLKDASVTEKTFTNGFRVESLDMSGFKVHRTNSGAGVRVGIQGTPDRTPTSGSGSGPSPGQ</sequence>
<dbReference type="InterPro" id="IPR038190">
    <property type="entry name" value="SRI_sf"/>
</dbReference>
<dbReference type="SUPFAM" id="SSF82199">
    <property type="entry name" value="SET domain"/>
    <property type="match status" value="1"/>
</dbReference>
<comment type="function">
    <text evidence="1">Histone methyltransferase that trimethylates histone H3 'Lys-36' forming H3K36me3. Involved in transcription elongation as well as in transcription repression.</text>
</comment>